<dbReference type="InterPro" id="IPR044611">
    <property type="entry name" value="E3A/B/C-like"/>
</dbReference>
<dbReference type="EC" id="2.3.2.26" evidence="2"/>
<feature type="domain" description="HECT" evidence="6">
    <location>
        <begin position="255"/>
        <end position="599"/>
    </location>
</feature>
<dbReference type="PANTHER" id="PTHR45700">
    <property type="entry name" value="UBIQUITIN-PROTEIN LIGASE E3C"/>
    <property type="match status" value="1"/>
</dbReference>
<dbReference type="SUPFAM" id="SSF56204">
    <property type="entry name" value="Hect, E3 ligase catalytic domain"/>
    <property type="match status" value="1"/>
</dbReference>
<gene>
    <name evidence="7" type="ORF">MCUN1_000732</name>
</gene>
<dbReference type="Pfam" id="PF00632">
    <property type="entry name" value="HECT"/>
    <property type="match status" value="1"/>
</dbReference>
<dbReference type="Gene3D" id="3.30.2160.10">
    <property type="entry name" value="Hect, E3 ligase catalytic domain"/>
    <property type="match status" value="1"/>
</dbReference>
<dbReference type="Gene3D" id="3.30.2410.10">
    <property type="entry name" value="Hect, E3 ligase catalytic domain"/>
    <property type="match status" value="1"/>
</dbReference>
<feature type="active site" description="Glycyl thioester intermediate" evidence="5">
    <location>
        <position position="567"/>
    </location>
</feature>
<evidence type="ECO:0000313" key="7">
    <source>
        <dbReference type="EMBL" id="WFD33906.1"/>
    </source>
</evidence>
<dbReference type="InterPro" id="IPR035983">
    <property type="entry name" value="Hect_E3_ubiquitin_ligase"/>
</dbReference>
<accession>A0AAF0ENZ2</accession>
<evidence type="ECO:0000256" key="5">
    <source>
        <dbReference type="PROSITE-ProRule" id="PRU00104"/>
    </source>
</evidence>
<keyword evidence="4 5" id="KW-0833">Ubl conjugation pathway</keyword>
<keyword evidence="3" id="KW-0808">Transferase</keyword>
<dbReference type="InterPro" id="IPR000569">
    <property type="entry name" value="HECT_dom"/>
</dbReference>
<dbReference type="AlphaFoldDB" id="A0AAF0ENZ2"/>
<dbReference type="EMBL" id="CP119877">
    <property type="protein sequence ID" value="WFD33906.1"/>
    <property type="molecule type" value="Genomic_DNA"/>
</dbReference>
<evidence type="ECO:0000256" key="4">
    <source>
        <dbReference type="ARBA" id="ARBA00022786"/>
    </source>
</evidence>
<dbReference type="GO" id="GO:0000209">
    <property type="term" value="P:protein polyubiquitination"/>
    <property type="evidence" value="ECO:0007669"/>
    <property type="project" value="InterPro"/>
</dbReference>
<evidence type="ECO:0000256" key="2">
    <source>
        <dbReference type="ARBA" id="ARBA00012485"/>
    </source>
</evidence>
<dbReference type="PROSITE" id="PS50237">
    <property type="entry name" value="HECT"/>
    <property type="match status" value="1"/>
</dbReference>
<reference evidence="7" key="1">
    <citation type="submission" date="2023-03" db="EMBL/GenBank/DDBJ databases">
        <title>Mating type loci evolution in Malassezia.</title>
        <authorList>
            <person name="Coelho M.A."/>
        </authorList>
    </citation>
    <scope>NUCLEOTIDE SEQUENCE</scope>
    <source>
        <strain evidence="7">CBS 11721</strain>
    </source>
</reference>
<dbReference type="PANTHER" id="PTHR45700:SF8">
    <property type="entry name" value="HECT-TYPE E3 UBIQUITIN TRANSFERASE"/>
    <property type="match status" value="1"/>
</dbReference>
<organism evidence="7 8">
    <name type="scientific">Malassezia cuniculi</name>
    <dbReference type="NCBI Taxonomy" id="948313"/>
    <lineage>
        <taxon>Eukaryota</taxon>
        <taxon>Fungi</taxon>
        <taxon>Dikarya</taxon>
        <taxon>Basidiomycota</taxon>
        <taxon>Ustilaginomycotina</taxon>
        <taxon>Malasseziomycetes</taxon>
        <taxon>Malasseziales</taxon>
        <taxon>Malasseziaceae</taxon>
        <taxon>Malassezia</taxon>
    </lineage>
</organism>
<dbReference type="Gene3D" id="3.90.1750.10">
    <property type="entry name" value="Hect, E3 ligase catalytic domains"/>
    <property type="match status" value="1"/>
</dbReference>
<name>A0AAF0ENZ2_9BASI</name>
<evidence type="ECO:0000256" key="1">
    <source>
        <dbReference type="ARBA" id="ARBA00000885"/>
    </source>
</evidence>
<dbReference type="Proteomes" id="UP001219933">
    <property type="component" value="Chromosome 1"/>
</dbReference>
<dbReference type="GO" id="GO:0061630">
    <property type="term" value="F:ubiquitin protein ligase activity"/>
    <property type="evidence" value="ECO:0007669"/>
    <property type="project" value="UniProtKB-EC"/>
</dbReference>
<evidence type="ECO:0000259" key="6">
    <source>
        <dbReference type="PROSITE" id="PS50237"/>
    </source>
</evidence>
<evidence type="ECO:0000256" key="3">
    <source>
        <dbReference type="ARBA" id="ARBA00022679"/>
    </source>
</evidence>
<proteinExistence type="predicted"/>
<protein>
    <recommendedName>
        <fullName evidence="2">HECT-type E3 ubiquitin transferase</fullName>
        <ecNumber evidence="2">2.3.2.26</ecNumber>
    </recommendedName>
</protein>
<dbReference type="SMART" id="SM00119">
    <property type="entry name" value="HECTc"/>
    <property type="match status" value="1"/>
</dbReference>
<comment type="catalytic activity">
    <reaction evidence="1">
        <text>S-ubiquitinyl-[E2 ubiquitin-conjugating enzyme]-L-cysteine + [acceptor protein]-L-lysine = [E2 ubiquitin-conjugating enzyme]-L-cysteine + N(6)-ubiquitinyl-[acceptor protein]-L-lysine.</text>
        <dbReference type="EC" id="2.3.2.26"/>
    </reaction>
</comment>
<keyword evidence="8" id="KW-1185">Reference proteome</keyword>
<sequence>MQLINRVLCSPASLAVLWQSGPDVLDNIMEGVPDVPIDEMISSVMSAKKQAQEKRPPHTLAGFATPALVPLAHWGAAAVHIASKLSDAAQLHRLAAALSFDEWRMAAQIGGVTALRAALAFKGAITSTDVAANKALFDAVAGYAASGGVPLHTLYVEDDATRAVAEYAAWVHGSTRVSICDYPFSLSMNAKASILAWEGYTAQRYAERAAWGTRCPSKIRAEEDMRVPGAGSSGGTLCIDVRREHVVADSMVLLSEKDLHIPLLVRFAGEDAQDIGGVRKEWLSILCEALEQSALFVDLGVTEPQMNGHLWFSGRDVDDGTAELFGIALGLALFYQVQVPLRVSPVLYKLLLWHAHGGTAPLGIDDLSLLKPALGKGVRHMLSYQGDSFEDTFQVTWSVSTPDGQVSLVPGGSERLVTAATCTAYAARLVHYELIDAPGAALNALYRGFARVVVPSSGRSQMDLLSADELAMLLCGREERLDINALRDAAVHVGFSARSPPRVLANVDDFWHIWASLERDDQHLLLAYITGSPRIPALGPRALGLRIHHVDGPILGQMDALPTSSTCTSTLFLPTYASREILEAKIRLALVHSRGFGLA</sequence>
<evidence type="ECO:0000313" key="8">
    <source>
        <dbReference type="Proteomes" id="UP001219933"/>
    </source>
</evidence>